<keyword evidence="7" id="KW-1185">Reference proteome</keyword>
<dbReference type="GO" id="GO:0003972">
    <property type="term" value="F:RNA ligase (ATP) activity"/>
    <property type="evidence" value="ECO:0007669"/>
    <property type="project" value="InterPro"/>
</dbReference>
<name>A0A372JDZ2_9ACTN</name>
<accession>A0A372JDZ2</accession>
<evidence type="ECO:0000256" key="2">
    <source>
        <dbReference type="ARBA" id="ARBA00001946"/>
    </source>
</evidence>
<comment type="cofactor">
    <cofactor evidence="2">
        <name>Mg(2+)</name>
        <dbReference type="ChEBI" id="CHEBI:18420"/>
    </cofactor>
</comment>
<evidence type="ECO:0000256" key="3">
    <source>
        <dbReference type="ARBA" id="ARBA00022598"/>
    </source>
</evidence>
<comment type="cofactor">
    <cofactor evidence="1">
        <name>Mn(2+)</name>
        <dbReference type="ChEBI" id="CHEBI:29035"/>
    </cofactor>
</comment>
<dbReference type="GO" id="GO:0000302">
    <property type="term" value="P:response to reactive oxygen species"/>
    <property type="evidence" value="ECO:0007669"/>
    <property type="project" value="InterPro"/>
</dbReference>
<evidence type="ECO:0000256" key="4">
    <source>
        <dbReference type="ARBA" id="ARBA00022741"/>
    </source>
</evidence>
<organism evidence="6 7">
    <name type="scientific">Actinomadura logoneensis</name>
    <dbReference type="NCBI Taxonomy" id="2293572"/>
    <lineage>
        <taxon>Bacteria</taxon>
        <taxon>Bacillati</taxon>
        <taxon>Actinomycetota</taxon>
        <taxon>Actinomycetes</taxon>
        <taxon>Streptosporangiales</taxon>
        <taxon>Thermomonosporaceae</taxon>
        <taxon>Actinomadura</taxon>
    </lineage>
</organism>
<reference evidence="6 7" key="1">
    <citation type="submission" date="2018-08" db="EMBL/GenBank/DDBJ databases">
        <title>Actinomadura jelena sp. nov., a novel Actinomycete isolated from soil in Chad.</title>
        <authorList>
            <person name="Shi L."/>
        </authorList>
    </citation>
    <scope>NUCLEOTIDE SEQUENCE [LARGE SCALE GENOMIC DNA]</scope>
    <source>
        <strain evidence="6 7">NEAU-G17</strain>
    </source>
</reference>
<dbReference type="GO" id="GO:0005524">
    <property type="term" value="F:ATP binding"/>
    <property type="evidence" value="ECO:0007669"/>
    <property type="project" value="UniProtKB-KW"/>
</dbReference>
<dbReference type="Proteomes" id="UP000261811">
    <property type="component" value="Unassembled WGS sequence"/>
</dbReference>
<dbReference type="AlphaFoldDB" id="A0A372JDZ2"/>
<dbReference type="InterPro" id="IPR041211">
    <property type="entry name" value="RLIG1"/>
</dbReference>
<comment type="caution">
    <text evidence="6">The sequence shown here is derived from an EMBL/GenBank/DDBJ whole genome shotgun (WGS) entry which is preliminary data.</text>
</comment>
<evidence type="ECO:0000313" key="6">
    <source>
        <dbReference type="EMBL" id="RFU38217.1"/>
    </source>
</evidence>
<proteinExistence type="predicted"/>
<dbReference type="EMBL" id="QURH01000850">
    <property type="protein sequence ID" value="RFU38217.1"/>
    <property type="molecule type" value="Genomic_DNA"/>
</dbReference>
<dbReference type="Pfam" id="PF17720">
    <property type="entry name" value="RLIG1"/>
    <property type="match status" value="1"/>
</dbReference>
<dbReference type="PANTHER" id="PTHR31219:SF2">
    <property type="entry name" value="RNA LIGASE 1"/>
    <property type="match status" value="1"/>
</dbReference>
<evidence type="ECO:0000256" key="5">
    <source>
        <dbReference type="ARBA" id="ARBA00022840"/>
    </source>
</evidence>
<protein>
    <submittedName>
        <fullName evidence="6">Uncharacterized protein</fullName>
    </submittedName>
</protein>
<dbReference type="RefSeq" id="WP_117360269.1">
    <property type="nucleotide sequence ID" value="NZ_QURH01000850.1"/>
</dbReference>
<gene>
    <name evidence="6" type="ORF">DZF91_28835</name>
</gene>
<keyword evidence="5" id="KW-0067">ATP-binding</keyword>
<keyword evidence="3" id="KW-0436">Ligase</keyword>
<evidence type="ECO:0000256" key="1">
    <source>
        <dbReference type="ARBA" id="ARBA00001936"/>
    </source>
</evidence>
<dbReference type="PANTHER" id="PTHR31219">
    <property type="entry name" value="CHROMOSOME 28 C12ORF29 HOMOLOG"/>
    <property type="match status" value="1"/>
</dbReference>
<sequence length="178" mass="19783">MRKIPTVFTRDWAGDPKRVTRVPDPECTWVLAGLGVATRKFDGTCVRFDGERWWARREVRAGRTAPDGFVAVDADEVTGKTVGWEPAESSAFWKYLRAAAGDAAWEAGTYELIGPKVNGNPEGVGTHTLVPHGGERLDGVPRDFDGLREWLLAHPYEGIVWHAPDGRMAKLKRRDMPS</sequence>
<keyword evidence="4" id="KW-0547">Nucleotide-binding</keyword>
<dbReference type="OrthoDB" id="7062283at2"/>
<evidence type="ECO:0000313" key="7">
    <source>
        <dbReference type="Proteomes" id="UP000261811"/>
    </source>
</evidence>